<name>A0A0A9H4S9_ARUDO</name>
<accession>A0A0A9H4S9</accession>
<reference evidence="1" key="2">
    <citation type="journal article" date="2015" name="Data Brief">
        <title>Shoot transcriptome of the giant reed, Arundo donax.</title>
        <authorList>
            <person name="Barrero R.A."/>
            <person name="Guerrero F.D."/>
            <person name="Moolhuijzen P."/>
            <person name="Goolsby J.A."/>
            <person name="Tidwell J."/>
            <person name="Bellgard S.E."/>
            <person name="Bellgard M.I."/>
        </authorList>
    </citation>
    <scope>NUCLEOTIDE SEQUENCE</scope>
    <source>
        <tissue evidence="1">Shoot tissue taken approximately 20 cm above the soil surface</tissue>
    </source>
</reference>
<protein>
    <submittedName>
        <fullName evidence="1">Uncharacterized protein</fullName>
    </submittedName>
</protein>
<dbReference type="EMBL" id="GBRH01170003">
    <property type="protein sequence ID" value="JAE27893.1"/>
    <property type="molecule type" value="Transcribed_RNA"/>
</dbReference>
<sequence length="153" mass="15893">MMRDCYVEASVEAEPVEVGDGQVRRAVEEPEVSPHLEDPLDGGAAGGQEPVLGGHCRLGAGVGEVGGGRRGGGRRRAAEAGLLGHEVVHVLLGVVLLGVAVQQEELPVALVVGEAAEQVGAVLLADEGEGAASLCFFPHSRFFFHAAPRWLSR</sequence>
<reference evidence="1" key="1">
    <citation type="submission" date="2014-09" db="EMBL/GenBank/DDBJ databases">
        <authorList>
            <person name="Magalhaes I.L.F."/>
            <person name="Oliveira U."/>
            <person name="Santos F.R."/>
            <person name="Vidigal T.H.D.A."/>
            <person name="Brescovit A.D."/>
            <person name="Santos A.J."/>
        </authorList>
    </citation>
    <scope>NUCLEOTIDE SEQUENCE</scope>
    <source>
        <tissue evidence="1">Shoot tissue taken approximately 20 cm above the soil surface</tissue>
    </source>
</reference>
<evidence type="ECO:0000313" key="1">
    <source>
        <dbReference type="EMBL" id="JAE27893.1"/>
    </source>
</evidence>
<dbReference type="AlphaFoldDB" id="A0A0A9H4S9"/>
<proteinExistence type="predicted"/>
<organism evidence="1">
    <name type="scientific">Arundo donax</name>
    <name type="common">Giant reed</name>
    <name type="synonym">Donax arundinaceus</name>
    <dbReference type="NCBI Taxonomy" id="35708"/>
    <lineage>
        <taxon>Eukaryota</taxon>
        <taxon>Viridiplantae</taxon>
        <taxon>Streptophyta</taxon>
        <taxon>Embryophyta</taxon>
        <taxon>Tracheophyta</taxon>
        <taxon>Spermatophyta</taxon>
        <taxon>Magnoliopsida</taxon>
        <taxon>Liliopsida</taxon>
        <taxon>Poales</taxon>
        <taxon>Poaceae</taxon>
        <taxon>PACMAD clade</taxon>
        <taxon>Arundinoideae</taxon>
        <taxon>Arundineae</taxon>
        <taxon>Arundo</taxon>
    </lineage>
</organism>